<keyword evidence="3" id="KW-1185">Reference proteome</keyword>
<gene>
    <name evidence="2" type="ORF">DERP_008805</name>
</gene>
<accession>A0ABQ8IWE0</accession>
<name>A0ABQ8IWE0_DERPT</name>
<keyword evidence="1" id="KW-0812">Transmembrane</keyword>
<dbReference type="Proteomes" id="UP000887458">
    <property type="component" value="Unassembled WGS sequence"/>
</dbReference>
<organism evidence="2 3">
    <name type="scientific">Dermatophagoides pteronyssinus</name>
    <name type="common">European house dust mite</name>
    <dbReference type="NCBI Taxonomy" id="6956"/>
    <lineage>
        <taxon>Eukaryota</taxon>
        <taxon>Metazoa</taxon>
        <taxon>Ecdysozoa</taxon>
        <taxon>Arthropoda</taxon>
        <taxon>Chelicerata</taxon>
        <taxon>Arachnida</taxon>
        <taxon>Acari</taxon>
        <taxon>Acariformes</taxon>
        <taxon>Sarcoptiformes</taxon>
        <taxon>Astigmata</taxon>
        <taxon>Psoroptidia</taxon>
        <taxon>Analgoidea</taxon>
        <taxon>Pyroglyphidae</taxon>
        <taxon>Dermatophagoidinae</taxon>
        <taxon>Dermatophagoides</taxon>
    </lineage>
</organism>
<reference evidence="2 3" key="2">
    <citation type="journal article" date="2022" name="Mol. Biol. Evol.">
        <title>Comparative Genomics Reveals Insights into the Divergent Evolution of Astigmatic Mites and Household Pest Adaptations.</title>
        <authorList>
            <person name="Xiong Q."/>
            <person name="Wan A.T."/>
            <person name="Liu X."/>
            <person name="Fung C.S."/>
            <person name="Xiao X."/>
            <person name="Malainual N."/>
            <person name="Hou J."/>
            <person name="Wang L."/>
            <person name="Wang M."/>
            <person name="Yang K.Y."/>
            <person name="Cui Y."/>
            <person name="Leung E.L."/>
            <person name="Nong W."/>
            <person name="Shin S.K."/>
            <person name="Au S.W."/>
            <person name="Jeong K.Y."/>
            <person name="Chew F.T."/>
            <person name="Hui J.H."/>
            <person name="Leung T.F."/>
            <person name="Tungtrongchitr A."/>
            <person name="Zhong N."/>
            <person name="Liu Z."/>
            <person name="Tsui S.K."/>
        </authorList>
    </citation>
    <scope>NUCLEOTIDE SEQUENCE [LARGE SCALE GENOMIC DNA]</scope>
    <source>
        <strain evidence="2">Derp</strain>
    </source>
</reference>
<dbReference type="EMBL" id="NJHN03000107">
    <property type="protein sequence ID" value="KAH9414609.1"/>
    <property type="molecule type" value="Genomic_DNA"/>
</dbReference>
<proteinExistence type="predicted"/>
<keyword evidence="1" id="KW-1133">Transmembrane helix</keyword>
<comment type="caution">
    <text evidence="2">The sequence shown here is derived from an EMBL/GenBank/DDBJ whole genome shotgun (WGS) entry which is preliminary data.</text>
</comment>
<sequence length="97" mass="11095">MQWQSIMTLDNHYNAIQVRMTLHNNDMDDDVLIVPLLLLLLSIKNIAQVIAPKLQPRARSPQTTQRLRVMNGLRCCCCCGCPLFIISIFWPKEEANG</sequence>
<feature type="transmembrane region" description="Helical" evidence="1">
    <location>
        <begin position="72"/>
        <end position="90"/>
    </location>
</feature>
<evidence type="ECO:0000313" key="2">
    <source>
        <dbReference type="EMBL" id="KAH9414609.1"/>
    </source>
</evidence>
<reference evidence="2 3" key="1">
    <citation type="journal article" date="2018" name="J. Allergy Clin. Immunol.">
        <title>High-quality assembly of Dermatophagoides pteronyssinus genome and transcriptome reveals a wide range of novel allergens.</title>
        <authorList>
            <person name="Liu X.Y."/>
            <person name="Yang K.Y."/>
            <person name="Wang M.Q."/>
            <person name="Kwok J.S."/>
            <person name="Zeng X."/>
            <person name="Yang Z."/>
            <person name="Xiao X.J."/>
            <person name="Lau C.P."/>
            <person name="Li Y."/>
            <person name="Huang Z.M."/>
            <person name="Ba J.G."/>
            <person name="Yim A.K."/>
            <person name="Ouyang C.Y."/>
            <person name="Ngai S.M."/>
            <person name="Chan T.F."/>
            <person name="Leung E.L."/>
            <person name="Liu L."/>
            <person name="Liu Z.G."/>
            <person name="Tsui S.K."/>
        </authorList>
    </citation>
    <scope>NUCLEOTIDE SEQUENCE [LARGE SCALE GENOMIC DNA]</scope>
    <source>
        <strain evidence="2">Derp</strain>
    </source>
</reference>
<keyword evidence="1" id="KW-0472">Membrane</keyword>
<evidence type="ECO:0000256" key="1">
    <source>
        <dbReference type="SAM" id="Phobius"/>
    </source>
</evidence>
<protein>
    <submittedName>
        <fullName evidence="2">Uncharacterized protein</fullName>
    </submittedName>
</protein>
<evidence type="ECO:0000313" key="3">
    <source>
        <dbReference type="Proteomes" id="UP000887458"/>
    </source>
</evidence>
<feature type="transmembrane region" description="Helical" evidence="1">
    <location>
        <begin position="32"/>
        <end position="51"/>
    </location>
</feature>